<accession>A0A927BXR6</accession>
<dbReference type="PROSITE" id="PS51371">
    <property type="entry name" value="CBS"/>
    <property type="match status" value="1"/>
</dbReference>
<evidence type="ECO:0000256" key="1">
    <source>
        <dbReference type="ARBA" id="ARBA00023122"/>
    </source>
</evidence>
<dbReference type="PANTHER" id="PTHR43080">
    <property type="entry name" value="CBS DOMAIN-CONTAINING PROTEIN CBSX3, MITOCHONDRIAL"/>
    <property type="match status" value="1"/>
</dbReference>
<evidence type="ECO:0000259" key="3">
    <source>
        <dbReference type="PROSITE" id="PS51371"/>
    </source>
</evidence>
<gene>
    <name evidence="4" type="ORF">IB286_00690</name>
</gene>
<dbReference type="AlphaFoldDB" id="A0A927BXR6"/>
<keyword evidence="5" id="KW-1185">Reference proteome</keyword>
<comment type="caution">
    <text evidence="4">The sequence shown here is derived from an EMBL/GenBank/DDBJ whole genome shotgun (WGS) entry which is preliminary data.</text>
</comment>
<organism evidence="4 5">
    <name type="scientific">Spongiibacter pelagi</name>
    <dbReference type="NCBI Taxonomy" id="2760804"/>
    <lineage>
        <taxon>Bacteria</taxon>
        <taxon>Pseudomonadati</taxon>
        <taxon>Pseudomonadota</taxon>
        <taxon>Gammaproteobacteria</taxon>
        <taxon>Cellvibrionales</taxon>
        <taxon>Spongiibacteraceae</taxon>
        <taxon>Spongiibacter</taxon>
    </lineage>
</organism>
<keyword evidence="1 2" id="KW-0129">CBS domain</keyword>
<evidence type="ECO:0000256" key="2">
    <source>
        <dbReference type="PROSITE-ProRule" id="PRU00703"/>
    </source>
</evidence>
<evidence type="ECO:0000313" key="5">
    <source>
        <dbReference type="Proteomes" id="UP000610558"/>
    </source>
</evidence>
<reference evidence="4" key="1">
    <citation type="submission" date="2020-09" db="EMBL/GenBank/DDBJ databases">
        <authorList>
            <person name="Yoon J.-W."/>
        </authorList>
    </citation>
    <scope>NUCLEOTIDE SEQUENCE</scope>
    <source>
        <strain evidence="4">KMU-158</strain>
    </source>
</reference>
<name>A0A927BXR6_9GAMM</name>
<dbReference type="SMART" id="SM00116">
    <property type="entry name" value="CBS"/>
    <property type="match status" value="1"/>
</dbReference>
<dbReference type="InterPro" id="IPR046342">
    <property type="entry name" value="CBS_dom_sf"/>
</dbReference>
<sequence>MNALSRKITLQTISENCALATPQVQAGVYDLDSPASSLMVDFRKAQAVTASTSMTTNAALELMKANKIRALMVVDNQSRFAGVVSAMDLMSRKPMAYANEAGIPLTEVQVKNIMEPKSHLKAISRADVERASLGDIVPVLQAVRGQHLLVVEGAGDLAQICGLFSASDFLRALGIKIDFSKVADTFMDLERIINKRKDVI</sequence>
<feature type="domain" description="CBS" evidence="3">
    <location>
        <begin position="42"/>
        <end position="101"/>
    </location>
</feature>
<dbReference type="PANTHER" id="PTHR43080:SF2">
    <property type="entry name" value="CBS DOMAIN-CONTAINING PROTEIN"/>
    <property type="match status" value="1"/>
</dbReference>
<evidence type="ECO:0000313" key="4">
    <source>
        <dbReference type="EMBL" id="MBD2857503.1"/>
    </source>
</evidence>
<dbReference type="Pfam" id="PF00571">
    <property type="entry name" value="CBS"/>
    <property type="match status" value="1"/>
</dbReference>
<dbReference type="EMBL" id="JACXLD010000001">
    <property type="protein sequence ID" value="MBD2857503.1"/>
    <property type="molecule type" value="Genomic_DNA"/>
</dbReference>
<dbReference type="InterPro" id="IPR000644">
    <property type="entry name" value="CBS_dom"/>
</dbReference>
<proteinExistence type="predicted"/>
<dbReference type="SUPFAM" id="SSF54631">
    <property type="entry name" value="CBS-domain pair"/>
    <property type="match status" value="1"/>
</dbReference>
<protein>
    <submittedName>
        <fullName evidence="4">CBS domain-containing protein</fullName>
    </submittedName>
</protein>
<dbReference type="Gene3D" id="3.10.580.10">
    <property type="entry name" value="CBS-domain"/>
    <property type="match status" value="1"/>
</dbReference>
<dbReference type="InterPro" id="IPR051257">
    <property type="entry name" value="Diverse_CBS-Domain"/>
</dbReference>
<dbReference type="RefSeq" id="WP_190761742.1">
    <property type="nucleotide sequence ID" value="NZ_JACXLD010000001.1"/>
</dbReference>
<dbReference type="Proteomes" id="UP000610558">
    <property type="component" value="Unassembled WGS sequence"/>
</dbReference>